<evidence type="ECO:0000313" key="4">
    <source>
        <dbReference type="Proteomes" id="UP001604002"/>
    </source>
</evidence>
<protein>
    <submittedName>
        <fullName evidence="3">ABC transporter substrate-binding protein</fullName>
    </submittedName>
</protein>
<dbReference type="Proteomes" id="UP001604002">
    <property type="component" value="Unassembled WGS sequence"/>
</dbReference>
<name>A0ABW6ZQI2_9HYPH</name>
<dbReference type="PANTHER" id="PTHR30024">
    <property type="entry name" value="ALIPHATIC SULFONATES-BINDING PROTEIN-RELATED"/>
    <property type="match status" value="1"/>
</dbReference>
<dbReference type="InterPro" id="IPR001638">
    <property type="entry name" value="Solute-binding_3/MltF_N"/>
</dbReference>
<dbReference type="SUPFAM" id="SSF53850">
    <property type="entry name" value="Periplasmic binding protein-like II"/>
    <property type="match status" value="1"/>
</dbReference>
<sequence>MGPFIQPATRAGPPGRSALLKSLRTSAPARRVARRGVHLAALVATSAVLTFGALPASAQEVIRVGNLKLAHFAGVSYIKEIASSCGITLDLKIFAKGPDVLQAIMAGELDVGATASEAAISGRGNGAQIYIVGGFASGGARLLAVPDSGIKTVADLKGKKVGVTRGSIQEVLLAAEMGKVGLTPKDLTIIYLGYPDLNQALLQKQVDAIMQTEPQSAQAIARGFGTEMLKPYDTPIGAPVRTLVMSEKFYKGSPEAAKKFMACFVKAQKTFMDDPKAAEKFVTQDVFKGQLTAEEFQEALANSPYTLSITADHIQKTTDVMAKYGIGKMSSPAKAEDWVKLDLLDAAKASAGIN</sequence>
<comment type="caution">
    <text evidence="3">The sequence shown here is derived from an EMBL/GenBank/DDBJ whole genome shotgun (WGS) entry which is preliminary data.</text>
</comment>
<organism evidence="3 4">
    <name type="scientific">Xanthobacter oligotrophicus</name>
    <dbReference type="NCBI Taxonomy" id="2607286"/>
    <lineage>
        <taxon>Bacteria</taxon>
        <taxon>Pseudomonadati</taxon>
        <taxon>Pseudomonadota</taxon>
        <taxon>Alphaproteobacteria</taxon>
        <taxon>Hyphomicrobiales</taxon>
        <taxon>Xanthobacteraceae</taxon>
        <taxon>Xanthobacter</taxon>
    </lineage>
</organism>
<evidence type="ECO:0000259" key="2">
    <source>
        <dbReference type="SMART" id="SM00062"/>
    </source>
</evidence>
<comment type="similarity">
    <text evidence="1">Belongs to the bacterial solute-binding protein SsuA/TauA family.</text>
</comment>
<gene>
    <name evidence="3" type="ORF">V5F32_02265</name>
</gene>
<evidence type="ECO:0000313" key="3">
    <source>
        <dbReference type="EMBL" id="MFG1370978.1"/>
    </source>
</evidence>
<accession>A0ABW6ZQI2</accession>
<dbReference type="SMART" id="SM00062">
    <property type="entry name" value="PBPb"/>
    <property type="match status" value="1"/>
</dbReference>
<reference evidence="3 4" key="1">
    <citation type="submission" date="2024-02" db="EMBL/GenBank/DDBJ databases">
        <title>Expansion and revision of Xanthobacter and proposal of Roseixanthobacter gen. nov.</title>
        <authorList>
            <person name="Soltysiak M.P.M."/>
            <person name="Jalihal A."/>
            <person name="Ory A."/>
            <person name="Chrisophersen C."/>
            <person name="Lee A.D."/>
            <person name="Boulton J."/>
            <person name="Springer M."/>
        </authorList>
    </citation>
    <scope>NUCLEOTIDE SEQUENCE [LARGE SCALE GENOMIC DNA]</scope>
    <source>
        <strain evidence="3 4">23A</strain>
    </source>
</reference>
<dbReference type="Gene3D" id="3.40.190.10">
    <property type="entry name" value="Periplasmic binding protein-like II"/>
    <property type="match status" value="2"/>
</dbReference>
<dbReference type="PANTHER" id="PTHR30024:SF42">
    <property type="entry name" value="ALIPHATIC SULFONATES-BINDING PROTEIN-RELATED"/>
    <property type="match status" value="1"/>
</dbReference>
<dbReference type="Pfam" id="PF09084">
    <property type="entry name" value="NMT1"/>
    <property type="match status" value="1"/>
</dbReference>
<dbReference type="EMBL" id="JBAFVH010000001">
    <property type="protein sequence ID" value="MFG1370978.1"/>
    <property type="molecule type" value="Genomic_DNA"/>
</dbReference>
<keyword evidence="4" id="KW-1185">Reference proteome</keyword>
<evidence type="ECO:0000256" key="1">
    <source>
        <dbReference type="ARBA" id="ARBA00010742"/>
    </source>
</evidence>
<dbReference type="InterPro" id="IPR015168">
    <property type="entry name" value="SsuA/THI5"/>
</dbReference>
<feature type="domain" description="Solute-binding protein family 3/N-terminal" evidence="2">
    <location>
        <begin position="61"/>
        <end position="285"/>
    </location>
</feature>
<proteinExistence type="inferred from homology"/>